<dbReference type="InterPro" id="IPR039420">
    <property type="entry name" value="WalR-like"/>
</dbReference>
<dbReference type="SMART" id="SM00448">
    <property type="entry name" value="REC"/>
    <property type="match status" value="1"/>
</dbReference>
<dbReference type="Gene3D" id="3.40.50.2300">
    <property type="match status" value="1"/>
</dbReference>
<dbReference type="PROSITE" id="PS50110">
    <property type="entry name" value="RESPONSE_REGULATORY"/>
    <property type="match status" value="1"/>
</dbReference>
<sequence>MRVRVFQIALIEDDLAFASALQELLEMENYQVFHAATGAQAYALLQSRSFDLIISDMNLPDIQGIHLMKFIQTQLLNQTPYLFLSAKNEELDIVLGLELGAEDYITKPVQAPVLLARIRKILQRYYPLSPQPEHLGLSFRALNLIPETRQVFWQENEIVLSCFEFDLLEYLIRHSHQICSRGQMLMQLREAGTQISIRNIDSYIMMLRKKLKAAGADVDLIETVRGLGYRLKN</sequence>
<evidence type="ECO:0000256" key="6">
    <source>
        <dbReference type="PROSITE-ProRule" id="PRU00169"/>
    </source>
</evidence>
<evidence type="ECO:0000256" key="5">
    <source>
        <dbReference type="ARBA" id="ARBA00023163"/>
    </source>
</evidence>
<keyword evidence="1 6" id="KW-0597">Phosphoprotein</keyword>
<evidence type="ECO:0000259" key="9">
    <source>
        <dbReference type="PROSITE" id="PS51755"/>
    </source>
</evidence>
<evidence type="ECO:0000259" key="8">
    <source>
        <dbReference type="PROSITE" id="PS50110"/>
    </source>
</evidence>
<evidence type="ECO:0000256" key="3">
    <source>
        <dbReference type="ARBA" id="ARBA00023015"/>
    </source>
</evidence>
<dbReference type="CDD" id="cd00383">
    <property type="entry name" value="trans_reg_C"/>
    <property type="match status" value="1"/>
</dbReference>
<protein>
    <submittedName>
        <fullName evidence="10">DNA-binding response regulator</fullName>
    </submittedName>
</protein>
<dbReference type="EMBL" id="PFFQ01000041">
    <property type="protein sequence ID" value="PIW16019.1"/>
    <property type="molecule type" value="Genomic_DNA"/>
</dbReference>
<feature type="domain" description="OmpR/PhoB-type" evidence="9">
    <location>
        <begin position="134"/>
        <end position="233"/>
    </location>
</feature>
<proteinExistence type="predicted"/>
<keyword evidence="2" id="KW-0902">Two-component regulatory system</keyword>
<evidence type="ECO:0000256" key="2">
    <source>
        <dbReference type="ARBA" id="ARBA00023012"/>
    </source>
</evidence>
<keyword evidence="3" id="KW-0805">Transcription regulation</keyword>
<dbReference type="PANTHER" id="PTHR48111">
    <property type="entry name" value="REGULATOR OF RPOS"/>
    <property type="match status" value="1"/>
</dbReference>
<feature type="DNA-binding region" description="OmpR/PhoB-type" evidence="7">
    <location>
        <begin position="134"/>
        <end position="233"/>
    </location>
</feature>
<dbReference type="GO" id="GO:0032993">
    <property type="term" value="C:protein-DNA complex"/>
    <property type="evidence" value="ECO:0007669"/>
    <property type="project" value="TreeGrafter"/>
</dbReference>
<dbReference type="SUPFAM" id="SSF52172">
    <property type="entry name" value="CheY-like"/>
    <property type="match status" value="1"/>
</dbReference>
<organism evidence="10 11">
    <name type="scientific">bacterium (Candidatus Blackallbacteria) CG17_big_fil_post_rev_8_21_14_2_50_48_46</name>
    <dbReference type="NCBI Taxonomy" id="2014261"/>
    <lineage>
        <taxon>Bacteria</taxon>
        <taxon>Candidatus Blackallbacteria</taxon>
    </lineage>
</organism>
<dbReference type="InterPro" id="IPR011006">
    <property type="entry name" value="CheY-like_superfamily"/>
</dbReference>
<feature type="modified residue" description="4-aspartylphosphate" evidence="6">
    <location>
        <position position="56"/>
    </location>
</feature>
<feature type="domain" description="Response regulatory" evidence="8">
    <location>
        <begin position="7"/>
        <end position="122"/>
    </location>
</feature>
<evidence type="ECO:0000256" key="7">
    <source>
        <dbReference type="PROSITE-ProRule" id="PRU01091"/>
    </source>
</evidence>
<dbReference type="Pfam" id="PF00072">
    <property type="entry name" value="Response_reg"/>
    <property type="match status" value="1"/>
</dbReference>
<dbReference type="CDD" id="cd17574">
    <property type="entry name" value="REC_OmpR"/>
    <property type="match status" value="1"/>
</dbReference>
<name>A0A2M7G2Y8_9BACT</name>
<dbReference type="SMART" id="SM00862">
    <property type="entry name" value="Trans_reg_C"/>
    <property type="match status" value="1"/>
</dbReference>
<dbReference type="Gene3D" id="1.10.10.10">
    <property type="entry name" value="Winged helix-like DNA-binding domain superfamily/Winged helix DNA-binding domain"/>
    <property type="match status" value="1"/>
</dbReference>
<dbReference type="GO" id="GO:0006355">
    <property type="term" value="P:regulation of DNA-templated transcription"/>
    <property type="evidence" value="ECO:0007669"/>
    <property type="project" value="InterPro"/>
</dbReference>
<dbReference type="Proteomes" id="UP000231019">
    <property type="component" value="Unassembled WGS sequence"/>
</dbReference>
<reference evidence="10 11" key="1">
    <citation type="submission" date="2017-09" db="EMBL/GenBank/DDBJ databases">
        <title>Depth-based differentiation of microbial function through sediment-hosted aquifers and enrichment of novel symbionts in the deep terrestrial subsurface.</title>
        <authorList>
            <person name="Probst A.J."/>
            <person name="Ladd B."/>
            <person name="Jarett J.K."/>
            <person name="Geller-Mcgrath D.E."/>
            <person name="Sieber C.M."/>
            <person name="Emerson J.B."/>
            <person name="Anantharaman K."/>
            <person name="Thomas B.C."/>
            <person name="Malmstrom R."/>
            <person name="Stieglmeier M."/>
            <person name="Klingl A."/>
            <person name="Woyke T."/>
            <person name="Ryan C.M."/>
            <person name="Banfield J.F."/>
        </authorList>
    </citation>
    <scope>NUCLEOTIDE SEQUENCE [LARGE SCALE GENOMIC DNA]</scope>
    <source>
        <strain evidence="10">CG17_big_fil_post_rev_8_21_14_2_50_48_46</strain>
    </source>
</reference>
<dbReference type="Pfam" id="PF00486">
    <property type="entry name" value="Trans_reg_C"/>
    <property type="match status" value="1"/>
</dbReference>
<evidence type="ECO:0000313" key="11">
    <source>
        <dbReference type="Proteomes" id="UP000231019"/>
    </source>
</evidence>
<dbReference type="GO" id="GO:0005829">
    <property type="term" value="C:cytosol"/>
    <property type="evidence" value="ECO:0007669"/>
    <property type="project" value="TreeGrafter"/>
</dbReference>
<dbReference type="PROSITE" id="PS51755">
    <property type="entry name" value="OMPR_PHOB"/>
    <property type="match status" value="1"/>
</dbReference>
<dbReference type="PANTHER" id="PTHR48111:SF1">
    <property type="entry name" value="TWO-COMPONENT RESPONSE REGULATOR ORR33"/>
    <property type="match status" value="1"/>
</dbReference>
<keyword evidence="5" id="KW-0804">Transcription</keyword>
<evidence type="ECO:0000256" key="4">
    <source>
        <dbReference type="ARBA" id="ARBA00023125"/>
    </source>
</evidence>
<dbReference type="Gene3D" id="6.10.250.690">
    <property type="match status" value="1"/>
</dbReference>
<evidence type="ECO:0000256" key="1">
    <source>
        <dbReference type="ARBA" id="ARBA00022553"/>
    </source>
</evidence>
<gene>
    <name evidence="10" type="ORF">COW36_15010</name>
</gene>
<dbReference type="GO" id="GO:0000976">
    <property type="term" value="F:transcription cis-regulatory region binding"/>
    <property type="evidence" value="ECO:0007669"/>
    <property type="project" value="TreeGrafter"/>
</dbReference>
<dbReference type="InterPro" id="IPR001867">
    <property type="entry name" value="OmpR/PhoB-type_DNA-bd"/>
</dbReference>
<accession>A0A2M7G2Y8</accession>
<dbReference type="InterPro" id="IPR001789">
    <property type="entry name" value="Sig_transdc_resp-reg_receiver"/>
</dbReference>
<dbReference type="AlphaFoldDB" id="A0A2M7G2Y8"/>
<comment type="caution">
    <text evidence="10">The sequence shown here is derived from an EMBL/GenBank/DDBJ whole genome shotgun (WGS) entry which is preliminary data.</text>
</comment>
<dbReference type="InterPro" id="IPR036388">
    <property type="entry name" value="WH-like_DNA-bd_sf"/>
</dbReference>
<keyword evidence="4 7" id="KW-0238">DNA-binding</keyword>
<evidence type="ECO:0000313" key="10">
    <source>
        <dbReference type="EMBL" id="PIW16019.1"/>
    </source>
</evidence>
<dbReference type="GO" id="GO:0000156">
    <property type="term" value="F:phosphorelay response regulator activity"/>
    <property type="evidence" value="ECO:0007669"/>
    <property type="project" value="TreeGrafter"/>
</dbReference>